<dbReference type="InterPro" id="IPR052336">
    <property type="entry name" value="MlaD_Phospholipid_Transporter"/>
</dbReference>
<gene>
    <name evidence="4" type="ORF">DX116_04125</name>
</gene>
<evidence type="ECO:0000313" key="4">
    <source>
        <dbReference type="EMBL" id="REK72796.1"/>
    </source>
</evidence>
<dbReference type="Pfam" id="PF02470">
    <property type="entry name" value="MlaD"/>
    <property type="match status" value="1"/>
</dbReference>
<evidence type="ECO:0000256" key="1">
    <source>
        <dbReference type="SAM" id="MobiDB-lite"/>
    </source>
</evidence>
<feature type="region of interest" description="Disordered" evidence="1">
    <location>
        <begin position="324"/>
        <end position="344"/>
    </location>
</feature>
<feature type="domain" description="Mce/MlaD" evidence="2">
    <location>
        <begin position="33"/>
        <end position="105"/>
    </location>
</feature>
<accession>A0A371PB58</accession>
<dbReference type="GO" id="GO:0005576">
    <property type="term" value="C:extracellular region"/>
    <property type="evidence" value="ECO:0007669"/>
    <property type="project" value="TreeGrafter"/>
</dbReference>
<dbReference type="PANTHER" id="PTHR33371">
    <property type="entry name" value="INTERMEMBRANE PHOSPHOLIPID TRANSPORT SYSTEM BINDING PROTEIN MLAD-RELATED"/>
    <property type="match status" value="1"/>
</dbReference>
<dbReference type="InterPro" id="IPR003399">
    <property type="entry name" value="Mce/MlaD"/>
</dbReference>
<protein>
    <submittedName>
        <fullName evidence="4">MCE family protein</fullName>
    </submittedName>
</protein>
<dbReference type="NCBIfam" id="TIGR00996">
    <property type="entry name" value="Mtu_fam_mce"/>
    <property type="match status" value="1"/>
</dbReference>
<dbReference type="EMBL" id="QUBR01000001">
    <property type="protein sequence ID" value="REK72796.1"/>
    <property type="molecule type" value="Genomic_DNA"/>
</dbReference>
<keyword evidence="5" id="KW-1185">Reference proteome</keyword>
<dbReference type="InterPro" id="IPR024516">
    <property type="entry name" value="Mce_C"/>
</dbReference>
<dbReference type="Pfam" id="PF11887">
    <property type="entry name" value="Mce4_CUP1"/>
    <property type="match status" value="1"/>
</dbReference>
<dbReference type="PANTHER" id="PTHR33371:SF4">
    <property type="entry name" value="INTERMEMBRANE PHOSPHOLIPID TRANSPORT SYSTEM BINDING PROTEIN MLAD"/>
    <property type="match status" value="1"/>
</dbReference>
<dbReference type="Proteomes" id="UP000265581">
    <property type="component" value="Unassembled WGS sequence"/>
</dbReference>
<evidence type="ECO:0000259" key="3">
    <source>
        <dbReference type="Pfam" id="PF11887"/>
    </source>
</evidence>
<dbReference type="InterPro" id="IPR005693">
    <property type="entry name" value="Mce"/>
</dbReference>
<evidence type="ECO:0000313" key="5">
    <source>
        <dbReference type="Proteomes" id="UP000265581"/>
    </source>
</evidence>
<evidence type="ECO:0000259" key="2">
    <source>
        <dbReference type="Pfam" id="PF02470"/>
    </source>
</evidence>
<name>A0A371PB58_9ACTN</name>
<organism evidence="4 5">
    <name type="scientific">Aeromicrobium endophyticum</name>
    <dbReference type="NCBI Taxonomy" id="2292704"/>
    <lineage>
        <taxon>Bacteria</taxon>
        <taxon>Bacillati</taxon>
        <taxon>Actinomycetota</taxon>
        <taxon>Actinomycetes</taxon>
        <taxon>Propionibacteriales</taxon>
        <taxon>Nocardioidaceae</taxon>
        <taxon>Aeromicrobium</taxon>
    </lineage>
</organism>
<proteinExistence type="predicted"/>
<dbReference type="RefSeq" id="WP_119702909.1">
    <property type="nucleotide sequence ID" value="NZ_JBHSOI010000001.1"/>
</dbReference>
<sequence>MISTRRTLGAAVVALLVVAAILAWRSSTGGATKVDALFESTVGLYPGSEVQVLGVKVGKVTEVQPEGPVVRVSMELERGQHVEADTAAVIVAPTLVSDRFVQLTKPDTGGARLKDGAEIPRDRTAVPVEIDDLYKSLTDVSTQLGPDGANRKGALSDLLDVAARNLDGNGEGINRTIDEFGRATGTLASSSDDLFATIANFKEFNDMLVANDQSVADVNRQFAAVTDYLADDREDLADAITNLGDALAIVDDFIADNRTNIKTSVDNLLGPTQVLVKQKDSLEESVRLVPVVLQNFLRSYNAQNNTIDGRANLNETSIWADNGLSKKSSESAPPLLLPGAGSDR</sequence>
<reference evidence="4 5" key="1">
    <citation type="submission" date="2018-08" db="EMBL/GenBank/DDBJ databases">
        <title>Aeromicrobium sp. M2KJ-4, whole genome shotgun sequence.</title>
        <authorList>
            <person name="Tuo L."/>
        </authorList>
    </citation>
    <scope>NUCLEOTIDE SEQUENCE [LARGE SCALE GENOMIC DNA]</scope>
    <source>
        <strain evidence="4 5">M2KJ-4</strain>
    </source>
</reference>
<comment type="caution">
    <text evidence="4">The sequence shown here is derived from an EMBL/GenBank/DDBJ whole genome shotgun (WGS) entry which is preliminary data.</text>
</comment>
<dbReference type="OrthoDB" id="4516955at2"/>
<feature type="domain" description="Mammalian cell entry C-terminal" evidence="3">
    <location>
        <begin position="111"/>
        <end position="286"/>
    </location>
</feature>
<dbReference type="AlphaFoldDB" id="A0A371PB58"/>